<proteinExistence type="predicted"/>
<reference evidence="1 2" key="2">
    <citation type="journal article" date="2018" name="New Phytol.">
        <title>High intraspecific genome diversity in the model arbuscular mycorrhizal symbiont Rhizophagus irregularis.</title>
        <authorList>
            <person name="Chen E.C.H."/>
            <person name="Morin E."/>
            <person name="Beaudet D."/>
            <person name="Noel J."/>
            <person name="Yildirir G."/>
            <person name="Ndikumana S."/>
            <person name="Charron P."/>
            <person name="St-Onge C."/>
            <person name="Giorgi J."/>
            <person name="Kruger M."/>
            <person name="Marton T."/>
            <person name="Ropars J."/>
            <person name="Grigoriev I.V."/>
            <person name="Hainaut M."/>
            <person name="Henrissat B."/>
            <person name="Roux C."/>
            <person name="Martin F."/>
            <person name="Corradi N."/>
        </authorList>
    </citation>
    <scope>NUCLEOTIDE SEQUENCE [LARGE SCALE GENOMIC DNA]</scope>
    <source>
        <strain evidence="1 2">DAOM 197198</strain>
    </source>
</reference>
<reference evidence="1 2" key="1">
    <citation type="journal article" date="2013" name="Proc. Natl. Acad. Sci. U.S.A.">
        <title>Genome of an arbuscular mycorrhizal fungus provides insight into the oldest plant symbiosis.</title>
        <authorList>
            <person name="Tisserant E."/>
            <person name="Malbreil M."/>
            <person name="Kuo A."/>
            <person name="Kohler A."/>
            <person name="Symeonidi A."/>
            <person name="Balestrini R."/>
            <person name="Charron P."/>
            <person name="Duensing N."/>
            <person name="Frei Dit Frey N."/>
            <person name="Gianinazzi-Pearson V."/>
            <person name="Gilbert L.B."/>
            <person name="Handa Y."/>
            <person name="Herr J.R."/>
            <person name="Hijri M."/>
            <person name="Koul R."/>
            <person name="Kawaguchi M."/>
            <person name="Krajinski F."/>
            <person name="Lammers P.J."/>
            <person name="Masclaux F.G."/>
            <person name="Murat C."/>
            <person name="Morin E."/>
            <person name="Ndikumana S."/>
            <person name="Pagni M."/>
            <person name="Petitpierre D."/>
            <person name="Requena N."/>
            <person name="Rosikiewicz P."/>
            <person name="Riley R."/>
            <person name="Saito K."/>
            <person name="San Clemente H."/>
            <person name="Shapiro H."/>
            <person name="van Tuinen D."/>
            <person name="Becard G."/>
            <person name="Bonfante P."/>
            <person name="Paszkowski U."/>
            <person name="Shachar-Hill Y.Y."/>
            <person name="Tuskan G.A."/>
            <person name="Young P.W."/>
            <person name="Sanders I.R."/>
            <person name="Henrissat B."/>
            <person name="Rensing S.A."/>
            <person name="Grigoriev I.V."/>
            <person name="Corradi N."/>
            <person name="Roux C."/>
            <person name="Martin F."/>
        </authorList>
    </citation>
    <scope>NUCLEOTIDE SEQUENCE [LARGE SCALE GENOMIC DNA]</scope>
    <source>
        <strain evidence="1 2">DAOM 197198</strain>
    </source>
</reference>
<dbReference type="EMBL" id="AUPC02000501">
    <property type="protein sequence ID" value="POG58728.1"/>
    <property type="molecule type" value="Genomic_DNA"/>
</dbReference>
<accession>A0A2P4P034</accession>
<keyword evidence="2" id="KW-1185">Reference proteome</keyword>
<dbReference type="Proteomes" id="UP000018888">
    <property type="component" value="Unassembled WGS sequence"/>
</dbReference>
<sequence>MIRLSPIIFYLIKLHHQLKLTSKQIIDFAWLIYRHLREFYMNNKITYIEELKEIIK</sequence>
<name>A0A2P4P034_RHIID</name>
<organism evidence="1 2">
    <name type="scientific">Rhizophagus irregularis (strain DAOM 181602 / DAOM 197198 / MUCL 43194)</name>
    <name type="common">Arbuscular mycorrhizal fungus</name>
    <name type="synonym">Glomus intraradices</name>
    <dbReference type="NCBI Taxonomy" id="747089"/>
    <lineage>
        <taxon>Eukaryota</taxon>
        <taxon>Fungi</taxon>
        <taxon>Fungi incertae sedis</taxon>
        <taxon>Mucoromycota</taxon>
        <taxon>Glomeromycotina</taxon>
        <taxon>Glomeromycetes</taxon>
        <taxon>Glomerales</taxon>
        <taxon>Glomeraceae</taxon>
        <taxon>Rhizophagus</taxon>
    </lineage>
</organism>
<comment type="caution">
    <text evidence="1">The sequence shown here is derived from an EMBL/GenBank/DDBJ whole genome shotgun (WGS) entry which is preliminary data.</text>
</comment>
<evidence type="ECO:0000313" key="1">
    <source>
        <dbReference type="EMBL" id="POG58728.1"/>
    </source>
</evidence>
<gene>
    <name evidence="1" type="ORF">GLOIN_2v1728054</name>
</gene>
<evidence type="ECO:0000313" key="2">
    <source>
        <dbReference type="Proteomes" id="UP000018888"/>
    </source>
</evidence>
<dbReference type="AlphaFoldDB" id="A0A2P4P034"/>
<protein>
    <submittedName>
        <fullName evidence="1">Uncharacterized protein</fullName>
    </submittedName>
</protein>